<sequence length="204" mass="24262">MTDHNLDTILAISYLGNIHHYFYRMKHGNTIYDDTERYQKQTFRNRCQILSANGVQSLTIPVVAKNKTIIRDVKISYGIDWQKQHWGALLSSYNHSPYFEYYRDYFEPFYTNHYEYLWDFNMELESVVLDLLDVSVVHLLKNQIDPVLAVEDKRLFITPKKPLDDPHFISKPYRQMIFAKEGFVPNLSIVDLLFNQGTESYLYL</sequence>
<organism evidence="1 2">
    <name type="scientific">Halosquirtibacter laminarini</name>
    <dbReference type="NCBI Taxonomy" id="3374600"/>
    <lineage>
        <taxon>Bacteria</taxon>
        <taxon>Pseudomonadati</taxon>
        <taxon>Bacteroidota</taxon>
        <taxon>Bacteroidia</taxon>
        <taxon>Marinilabiliales</taxon>
        <taxon>Prolixibacteraceae</taxon>
        <taxon>Halosquirtibacter</taxon>
    </lineage>
</organism>
<evidence type="ECO:0000313" key="2">
    <source>
        <dbReference type="Proteomes" id="UP000826212"/>
    </source>
</evidence>
<proteinExistence type="predicted"/>
<accession>A0AC61NCA1</accession>
<dbReference type="EMBL" id="CP081303">
    <property type="protein sequence ID" value="QZE13147.1"/>
    <property type="molecule type" value="Genomic_DNA"/>
</dbReference>
<evidence type="ECO:0000313" key="1">
    <source>
        <dbReference type="EMBL" id="QZE13147.1"/>
    </source>
</evidence>
<gene>
    <name evidence="1" type="ORF">K4L44_11155</name>
</gene>
<reference evidence="1" key="1">
    <citation type="submission" date="2021-08" db="EMBL/GenBank/DDBJ databases">
        <title>Novel anaerobic bacterium isolated from sea squirt in East Sea, Republic of Korea.</title>
        <authorList>
            <person name="Nguyen T.H."/>
            <person name="Li Z."/>
            <person name="Lee Y.-J."/>
            <person name="Ko J."/>
            <person name="Kim S.-G."/>
        </authorList>
    </citation>
    <scope>NUCLEOTIDE SEQUENCE</scope>
    <source>
        <strain evidence="1">KCTC 25031</strain>
    </source>
</reference>
<keyword evidence="2" id="KW-1185">Reference proteome</keyword>
<dbReference type="Proteomes" id="UP000826212">
    <property type="component" value="Chromosome"/>
</dbReference>
<name>A0AC61NCA1_9BACT</name>
<protein>
    <submittedName>
        <fullName evidence="1">WbqC family protein</fullName>
    </submittedName>
</protein>